<protein>
    <submittedName>
        <fullName evidence="1">Uncharacterized protein</fullName>
    </submittedName>
</protein>
<organism evidence="1 2">
    <name type="scientific">Flavipsychrobacter stenotrophus</name>
    <dbReference type="NCBI Taxonomy" id="2077091"/>
    <lineage>
        <taxon>Bacteria</taxon>
        <taxon>Pseudomonadati</taxon>
        <taxon>Bacteroidota</taxon>
        <taxon>Chitinophagia</taxon>
        <taxon>Chitinophagales</taxon>
        <taxon>Chitinophagaceae</taxon>
        <taxon>Flavipsychrobacter</taxon>
    </lineage>
</organism>
<reference evidence="1 2" key="1">
    <citation type="submission" date="2018-01" db="EMBL/GenBank/DDBJ databases">
        <title>A novel member of the phylum Bacteroidetes isolated from glacier ice.</title>
        <authorList>
            <person name="Liu Q."/>
            <person name="Xin Y.-H."/>
        </authorList>
    </citation>
    <scope>NUCLEOTIDE SEQUENCE [LARGE SCALE GENOMIC DNA]</scope>
    <source>
        <strain evidence="1 2">RB1R16</strain>
    </source>
</reference>
<sequence length="81" mass="9433">MSISERRNHIIEQINAIQDEETLSILEEAVVFYSTTNNIDITDGLTEKEFGELKAIVEEPSDKDIISEQEFQKMFSKWHTK</sequence>
<name>A0A2S7SZ00_9BACT</name>
<evidence type="ECO:0000313" key="2">
    <source>
        <dbReference type="Proteomes" id="UP000239872"/>
    </source>
</evidence>
<dbReference type="Proteomes" id="UP000239872">
    <property type="component" value="Unassembled WGS sequence"/>
</dbReference>
<dbReference type="OrthoDB" id="9937130at2"/>
<comment type="caution">
    <text evidence="1">The sequence shown here is derived from an EMBL/GenBank/DDBJ whole genome shotgun (WGS) entry which is preliminary data.</text>
</comment>
<gene>
    <name evidence="1" type="ORF">CJD36_008565</name>
</gene>
<evidence type="ECO:0000313" key="1">
    <source>
        <dbReference type="EMBL" id="PQJ11837.1"/>
    </source>
</evidence>
<keyword evidence="2" id="KW-1185">Reference proteome</keyword>
<proteinExistence type="predicted"/>
<dbReference type="AlphaFoldDB" id="A0A2S7SZ00"/>
<accession>A0A2S7SZ00</accession>
<dbReference type="RefSeq" id="WP_105038717.1">
    <property type="nucleotide sequence ID" value="NZ_PPSL01000002.1"/>
</dbReference>
<dbReference type="EMBL" id="PPSL01000002">
    <property type="protein sequence ID" value="PQJ11837.1"/>
    <property type="molecule type" value="Genomic_DNA"/>
</dbReference>